<accession>A4JA95</accession>
<dbReference type="InterPro" id="IPR041963">
    <property type="entry name" value="BsuBI/PstI_C_sf"/>
</dbReference>
<dbReference type="GO" id="GO:0000287">
    <property type="term" value="F:magnesium ion binding"/>
    <property type="evidence" value="ECO:0007669"/>
    <property type="project" value="InterPro"/>
</dbReference>
<evidence type="ECO:0000313" key="3">
    <source>
        <dbReference type="EMBL" id="ABO53198.1"/>
    </source>
</evidence>
<dbReference type="Gene3D" id="3.40.1350.80">
    <property type="match status" value="1"/>
</dbReference>
<dbReference type="REBASE" id="14977">
    <property type="entry name" value="BviG4ORF174P"/>
</dbReference>
<dbReference type="GO" id="GO:0003677">
    <property type="term" value="F:DNA binding"/>
    <property type="evidence" value="ECO:0007669"/>
    <property type="project" value="InterPro"/>
</dbReference>
<dbReference type="Proteomes" id="UP000002287">
    <property type="component" value="Chromosome 1"/>
</dbReference>
<dbReference type="InterPro" id="IPR041454">
    <property type="entry name" value="BsuBI/PstI_N"/>
</dbReference>
<dbReference type="KEGG" id="bvi:Bcep1808_0175"/>
<evidence type="ECO:0000259" key="1">
    <source>
        <dbReference type="Pfam" id="PF06616"/>
    </source>
</evidence>
<dbReference type="GO" id="GO:0009307">
    <property type="term" value="P:DNA restriction-modification system"/>
    <property type="evidence" value="ECO:0007669"/>
    <property type="project" value="InterPro"/>
</dbReference>
<keyword evidence="3" id="KW-0255">Endonuclease</keyword>
<reference evidence="4" key="1">
    <citation type="submission" date="2007-03" db="EMBL/GenBank/DDBJ databases">
        <title>Complete sequence of chromosome 1 of Burkholderia vietnamiensis G4.</title>
        <authorList>
            <consortium name="US DOE Joint Genome Institute"/>
            <person name="Copeland A."/>
            <person name="Lucas S."/>
            <person name="Lapidus A."/>
            <person name="Barry K."/>
            <person name="Detter J.C."/>
            <person name="Glavina del Rio T."/>
            <person name="Hammon N."/>
            <person name="Israni S."/>
            <person name="Dalin E."/>
            <person name="Tice H."/>
            <person name="Pitluck S."/>
            <person name="Chain P."/>
            <person name="Malfatti S."/>
            <person name="Shin M."/>
            <person name="Vergez L."/>
            <person name="Schmutz J."/>
            <person name="Larimer F."/>
            <person name="Land M."/>
            <person name="Hauser L."/>
            <person name="Kyrpides N."/>
            <person name="Tiedje J."/>
            <person name="Richardson P."/>
        </authorList>
    </citation>
    <scope>NUCLEOTIDE SEQUENCE [LARGE SCALE GENOMIC DNA]</scope>
    <source>
        <strain evidence="4">G4 / LMG 22486</strain>
    </source>
</reference>
<dbReference type="HOGENOM" id="CLU_747251_0_0_4"/>
<dbReference type="EMBL" id="CP000614">
    <property type="protein sequence ID" value="ABO53198.1"/>
    <property type="molecule type" value="Genomic_DNA"/>
</dbReference>
<feature type="domain" description="BsuBI/PstI restriction endonuclease HTH" evidence="2">
    <location>
        <begin position="10"/>
        <end position="172"/>
    </location>
</feature>
<sequence length="360" mass="39722">MSLPALLSIPNIQERLRLIFPEGLETRGPLVGDMAAKVVWVFLYGGMVEGEGRFLRPSHVYFYTEEQAELTADEDRLAWVVDSKKQGFRPTGKRWYADTTKEPIRDETIGGLLKIGAVSKLPGYATTSSTPTYSLRPDFAALFDPGLTADALSAAVEVWQGRHLSPAARARMAQLAAGKVKRTDEVAVLCPDDTIAKLAPGLSSLIAKGVVEEFAQHFLKKPALLWLSESGEKVRYHDDAAAKSIGLRIDVAKTLPDIILANVGETGEDTALIFVEVVASDGAMTLARKDALLSYVRKSNFPENQCFFGTAFEDRAHRAFKKVLPTLAWGSFAWFRSEPSRLMWLSERPFDVMQLQQSGQ</sequence>
<protein>
    <submittedName>
        <fullName evidence="3">BsuBIPstI restriction endonuclease domain protein</fullName>
    </submittedName>
</protein>
<dbReference type="GO" id="GO:0009036">
    <property type="term" value="F:type II site-specific deoxyribonuclease activity"/>
    <property type="evidence" value="ECO:0007669"/>
    <property type="project" value="InterPro"/>
</dbReference>
<evidence type="ECO:0000313" key="4">
    <source>
        <dbReference type="Proteomes" id="UP000002287"/>
    </source>
</evidence>
<name>A4JA95_BURVG</name>
<dbReference type="Pfam" id="PF17728">
    <property type="entry name" value="BsuBI_PstI_RE_N"/>
    <property type="match status" value="1"/>
</dbReference>
<gene>
    <name evidence="3" type="ordered locus">Bcep1808_0175</name>
</gene>
<keyword evidence="3" id="KW-0378">Hydrolase</keyword>
<keyword evidence="3" id="KW-0540">Nuclease</keyword>
<evidence type="ECO:0000259" key="2">
    <source>
        <dbReference type="Pfam" id="PF17728"/>
    </source>
</evidence>
<dbReference type="AlphaFoldDB" id="A4JA95"/>
<feature type="domain" description="BsuBI/PstI restriction endonuclease" evidence="1">
    <location>
        <begin position="187"/>
        <end position="347"/>
    </location>
</feature>
<dbReference type="Pfam" id="PF06616">
    <property type="entry name" value="BsuBI_PstI_RE"/>
    <property type="match status" value="1"/>
</dbReference>
<dbReference type="eggNOG" id="COG0827">
    <property type="taxonomic scope" value="Bacteria"/>
</dbReference>
<proteinExistence type="predicted"/>
<organism evidence="3 4">
    <name type="scientific">Burkholderia vietnamiensis (strain G4 / LMG 22486)</name>
    <name type="common">Burkholderia cepacia (strain R1808)</name>
    <dbReference type="NCBI Taxonomy" id="269482"/>
    <lineage>
        <taxon>Bacteria</taxon>
        <taxon>Pseudomonadati</taxon>
        <taxon>Pseudomonadota</taxon>
        <taxon>Betaproteobacteria</taxon>
        <taxon>Burkholderiales</taxon>
        <taxon>Burkholderiaceae</taxon>
        <taxon>Burkholderia</taxon>
        <taxon>Burkholderia cepacia complex</taxon>
    </lineage>
</organism>
<dbReference type="InterPro" id="IPR009528">
    <property type="entry name" value="Restrct_endonuc_II_BsuBI_C"/>
</dbReference>